<feature type="repeat" description="TPR" evidence="3">
    <location>
        <begin position="79"/>
        <end position="112"/>
    </location>
</feature>
<comment type="caution">
    <text evidence="4">The sequence shown here is derived from an EMBL/GenBank/DDBJ whole genome shotgun (WGS) entry which is preliminary data.</text>
</comment>
<organism evidence="4 5">
    <name type="scientific">candidate division TA06 bacterium DG_24</name>
    <dbReference type="NCBI Taxonomy" id="1703770"/>
    <lineage>
        <taxon>Bacteria</taxon>
        <taxon>Bacteria division TA06</taxon>
    </lineage>
</organism>
<evidence type="ECO:0000256" key="2">
    <source>
        <dbReference type="ARBA" id="ARBA00022803"/>
    </source>
</evidence>
<feature type="repeat" description="TPR" evidence="3">
    <location>
        <begin position="158"/>
        <end position="191"/>
    </location>
</feature>
<accession>A0A0S7WRW8</accession>
<dbReference type="EMBL" id="LIZS01000042">
    <property type="protein sequence ID" value="KPJ52787.1"/>
    <property type="molecule type" value="Genomic_DNA"/>
</dbReference>
<name>A0A0S7WRW8_UNCT6</name>
<dbReference type="Gene3D" id="1.25.40.10">
    <property type="entry name" value="Tetratricopeptide repeat domain"/>
    <property type="match status" value="2"/>
</dbReference>
<dbReference type="Proteomes" id="UP000052008">
    <property type="component" value="Unassembled WGS sequence"/>
</dbReference>
<dbReference type="PANTHER" id="PTHR45641">
    <property type="entry name" value="TETRATRICOPEPTIDE REPEAT PROTEIN (AFU_ORTHOLOGUE AFUA_6G03870)"/>
    <property type="match status" value="1"/>
</dbReference>
<proteinExistence type="predicted"/>
<dbReference type="SMART" id="SM00028">
    <property type="entry name" value="TPR"/>
    <property type="match status" value="3"/>
</dbReference>
<keyword evidence="2 3" id="KW-0802">TPR repeat</keyword>
<dbReference type="STRING" id="1703770.AMJ39_06960"/>
<evidence type="ECO:0000313" key="4">
    <source>
        <dbReference type="EMBL" id="KPJ52787.1"/>
    </source>
</evidence>
<sequence length="290" mass="33631">MEPLPDFDALWDYANPQQTEIEFRELVPKAKASGDISYYAQLMTQIARTQGLQRQFEEAHATLDTVETLLTDDLLVARIRYLLERGRVYNSSGKPEKAIPYFLKALELGQAHGEDYYAIDAAHMLAIAEPPERQLGWAEKAIELTEKTTDERAKKWLGPLYNNTGWTYHDLGEYDRALELFEKSLRWREEQNDERGTRIAKWTLARTYRSLGRIEEALAIQTALRAEIEEKDLEPSGYVFEELGECLLLLGRDEEARDNFKRAYDILSMDEWHVANEPERLERLKELGGQ</sequence>
<dbReference type="SUPFAM" id="SSF48452">
    <property type="entry name" value="TPR-like"/>
    <property type="match status" value="1"/>
</dbReference>
<dbReference type="AlphaFoldDB" id="A0A0S7WRW8"/>
<keyword evidence="1" id="KW-0677">Repeat</keyword>
<dbReference type="InterPro" id="IPR011990">
    <property type="entry name" value="TPR-like_helical_dom_sf"/>
</dbReference>
<evidence type="ECO:0000313" key="5">
    <source>
        <dbReference type="Proteomes" id="UP000052008"/>
    </source>
</evidence>
<dbReference type="PROSITE" id="PS50005">
    <property type="entry name" value="TPR"/>
    <property type="match status" value="2"/>
</dbReference>
<dbReference type="InterPro" id="IPR019734">
    <property type="entry name" value="TPR_rpt"/>
</dbReference>
<dbReference type="PANTHER" id="PTHR45641:SF19">
    <property type="entry name" value="NEPHROCYSTIN-3"/>
    <property type="match status" value="1"/>
</dbReference>
<dbReference type="Pfam" id="PF13181">
    <property type="entry name" value="TPR_8"/>
    <property type="match status" value="1"/>
</dbReference>
<dbReference type="Pfam" id="PF13424">
    <property type="entry name" value="TPR_12"/>
    <property type="match status" value="1"/>
</dbReference>
<protein>
    <submittedName>
        <fullName evidence="4">Uncharacterized protein</fullName>
    </submittedName>
</protein>
<gene>
    <name evidence="4" type="ORF">AMJ39_06960</name>
</gene>
<reference evidence="4 5" key="1">
    <citation type="journal article" date="2015" name="Microbiome">
        <title>Genomic resolution of linkages in carbon, nitrogen, and sulfur cycling among widespread estuary sediment bacteria.</title>
        <authorList>
            <person name="Baker B.J."/>
            <person name="Lazar C.S."/>
            <person name="Teske A.P."/>
            <person name="Dick G.J."/>
        </authorList>
    </citation>
    <scope>NUCLEOTIDE SEQUENCE [LARGE SCALE GENOMIC DNA]</scope>
    <source>
        <strain evidence="4">DG_24</strain>
    </source>
</reference>
<evidence type="ECO:0000256" key="3">
    <source>
        <dbReference type="PROSITE-ProRule" id="PRU00339"/>
    </source>
</evidence>
<evidence type="ECO:0000256" key="1">
    <source>
        <dbReference type="ARBA" id="ARBA00022737"/>
    </source>
</evidence>